<proteinExistence type="predicted"/>
<dbReference type="SUPFAM" id="SSF52540">
    <property type="entry name" value="P-loop containing nucleoside triphosphate hydrolases"/>
    <property type="match status" value="1"/>
</dbReference>
<dbReference type="Proteomes" id="UP000663651">
    <property type="component" value="Chromosome"/>
</dbReference>
<dbReference type="Pfam" id="PF00005">
    <property type="entry name" value="ABC_tran"/>
    <property type="match status" value="1"/>
</dbReference>
<evidence type="ECO:0000313" key="15">
    <source>
        <dbReference type="Proteomes" id="UP000663651"/>
    </source>
</evidence>
<feature type="domain" description="ABC transporter" evidence="12">
    <location>
        <begin position="335"/>
        <end position="568"/>
    </location>
</feature>
<dbReference type="Gene3D" id="1.20.1560.10">
    <property type="entry name" value="ABC transporter type 1, transmembrane domain"/>
    <property type="match status" value="1"/>
</dbReference>
<evidence type="ECO:0000256" key="10">
    <source>
        <dbReference type="ARBA" id="ARBA00023136"/>
    </source>
</evidence>
<protein>
    <submittedName>
        <fullName evidence="14">Lipid A export permease/ATP-binding protein MsbA</fullName>
    </submittedName>
</protein>
<evidence type="ECO:0000256" key="8">
    <source>
        <dbReference type="ARBA" id="ARBA00022989"/>
    </source>
</evidence>
<dbReference type="Gene3D" id="3.40.50.300">
    <property type="entry name" value="P-loop containing nucleotide triphosphate hydrolases"/>
    <property type="match status" value="1"/>
</dbReference>
<feature type="transmembrane region" description="Helical" evidence="11">
    <location>
        <begin position="158"/>
        <end position="177"/>
    </location>
</feature>
<evidence type="ECO:0000313" key="14">
    <source>
        <dbReference type="EMBL" id="QSV45573.1"/>
    </source>
</evidence>
<keyword evidence="9" id="KW-0445">Lipid transport</keyword>
<feature type="transmembrane region" description="Helical" evidence="11">
    <location>
        <begin position="53"/>
        <end position="72"/>
    </location>
</feature>
<dbReference type="InterPro" id="IPR011917">
    <property type="entry name" value="ABC_transpr_lipidA"/>
</dbReference>
<evidence type="ECO:0000259" key="12">
    <source>
        <dbReference type="PROSITE" id="PS50893"/>
    </source>
</evidence>
<evidence type="ECO:0000256" key="3">
    <source>
        <dbReference type="ARBA" id="ARBA00022475"/>
    </source>
</evidence>
<name>A0ABX7Q3W2_9BACT</name>
<evidence type="ECO:0000256" key="5">
    <source>
        <dbReference type="ARBA" id="ARBA00022741"/>
    </source>
</evidence>
<reference evidence="14 15" key="1">
    <citation type="submission" date="2021-03" db="EMBL/GenBank/DDBJ databases">
        <title>Geobacter metallireducens gen. nov. sp. nov., a microorganism capable of coupling the complete oxidation of organic compounds to the reduction of iron and other metals.</title>
        <authorList>
            <person name="Li Y."/>
        </authorList>
    </citation>
    <scope>NUCLEOTIDE SEQUENCE [LARGE SCALE GENOMIC DNA]</scope>
    <source>
        <strain evidence="14 15">Jerry-YX</strain>
    </source>
</reference>
<keyword evidence="5" id="KW-0547">Nucleotide-binding</keyword>
<keyword evidence="4 11" id="KW-0812">Transmembrane</keyword>
<keyword evidence="3" id="KW-1003">Cell membrane</keyword>
<dbReference type="InterPro" id="IPR027417">
    <property type="entry name" value="P-loop_NTPase"/>
</dbReference>
<dbReference type="InterPro" id="IPR017871">
    <property type="entry name" value="ABC_transporter-like_CS"/>
</dbReference>
<evidence type="ECO:0000259" key="13">
    <source>
        <dbReference type="PROSITE" id="PS50929"/>
    </source>
</evidence>
<dbReference type="RefSeq" id="WP_207163366.1">
    <property type="nucleotide sequence ID" value="NZ_CP071382.1"/>
</dbReference>
<dbReference type="SMART" id="SM00382">
    <property type="entry name" value="AAA"/>
    <property type="match status" value="1"/>
</dbReference>
<dbReference type="PANTHER" id="PTHR43394">
    <property type="entry name" value="ATP-DEPENDENT PERMEASE MDL1, MITOCHONDRIAL"/>
    <property type="match status" value="1"/>
</dbReference>
<keyword evidence="2" id="KW-0813">Transport</keyword>
<organism evidence="14 15">
    <name type="scientific">Geobacter benzoatilyticus</name>
    <dbReference type="NCBI Taxonomy" id="2815309"/>
    <lineage>
        <taxon>Bacteria</taxon>
        <taxon>Pseudomonadati</taxon>
        <taxon>Thermodesulfobacteriota</taxon>
        <taxon>Desulfuromonadia</taxon>
        <taxon>Geobacterales</taxon>
        <taxon>Geobacteraceae</taxon>
        <taxon>Geobacter</taxon>
    </lineage>
</organism>
<evidence type="ECO:0000256" key="6">
    <source>
        <dbReference type="ARBA" id="ARBA00022840"/>
    </source>
</evidence>
<evidence type="ECO:0000256" key="4">
    <source>
        <dbReference type="ARBA" id="ARBA00022692"/>
    </source>
</evidence>
<feature type="transmembrane region" description="Helical" evidence="11">
    <location>
        <begin position="130"/>
        <end position="152"/>
    </location>
</feature>
<feature type="transmembrane region" description="Helical" evidence="11">
    <location>
        <begin position="238"/>
        <end position="260"/>
    </location>
</feature>
<dbReference type="SUPFAM" id="SSF90123">
    <property type="entry name" value="ABC transporter transmembrane region"/>
    <property type="match status" value="1"/>
</dbReference>
<dbReference type="InterPro" id="IPR011527">
    <property type="entry name" value="ABC1_TM_dom"/>
</dbReference>
<dbReference type="EMBL" id="CP071382">
    <property type="protein sequence ID" value="QSV45573.1"/>
    <property type="molecule type" value="Genomic_DNA"/>
</dbReference>
<dbReference type="PROSITE" id="PS50929">
    <property type="entry name" value="ABC_TM1F"/>
    <property type="match status" value="1"/>
</dbReference>
<dbReference type="CDD" id="cd18552">
    <property type="entry name" value="ABC_6TM_MsbA_like"/>
    <property type="match status" value="1"/>
</dbReference>
<dbReference type="PANTHER" id="PTHR43394:SF1">
    <property type="entry name" value="ATP-BINDING CASSETTE SUB-FAMILY B MEMBER 10, MITOCHONDRIAL"/>
    <property type="match status" value="1"/>
</dbReference>
<feature type="transmembrane region" description="Helical" evidence="11">
    <location>
        <begin position="14"/>
        <end position="38"/>
    </location>
</feature>
<dbReference type="InterPro" id="IPR039421">
    <property type="entry name" value="Type_1_exporter"/>
</dbReference>
<gene>
    <name evidence="14" type="primary">msbA</name>
    <name evidence="14" type="ORF">JZM60_15875</name>
</gene>
<dbReference type="InterPro" id="IPR003593">
    <property type="entry name" value="AAA+_ATPase"/>
</dbReference>
<sequence>METFKRILHYSRPYGWRIAISMIASFAVGGTDAAIAYMVEPLLKKIFSEKDTMIFVLLPVAVIIVFLLRGVARYVQEYYIRTASQLAIQDIRNEIYRKHMDLSLRYFFDNPVGMLMSRIMSDVGQMQQGVANVITGLLRDGVTAIGLLGVIFYRDWQLALITFIVLPVTAIPTQKIGRRIKILAKQSLEQMGEITSILQETFTGIKVVKAFRLERREVERFNRTNFTMYRNLRKSIKYAALHTPVMEVITSLGVAGVIWFGGRRVMAGELSASEFFSFLTAMVMLYSPIKKVLSAYNTVQQSVGAAERVFDALDQRPEVEDPAEPVAFGKSKGDVELRNVSFRYNDEEVLRNVSLKAGRGDVVALVGPSGAGKTTIMSLIPRFYDVTGGEVLIDGIDVRRLRLDDLLRQIALVDQETVLFNETIANNIRLGCSDASLEDVEQAARAAFAHDFIMEMPDGYETNIGDRGVRLSGGQRQRLCIARAILKDAPILLLDEATSALDTESEHMVQKALANLMQNRTTFVIAHRLSTILHADRIVVIEKGEVVEVGTNDELLARNGLYRKLYDMQFSRDGGN</sequence>
<dbReference type="PROSITE" id="PS50893">
    <property type="entry name" value="ABC_TRANSPORTER_2"/>
    <property type="match status" value="1"/>
</dbReference>
<keyword evidence="8 11" id="KW-1133">Transmembrane helix</keyword>
<comment type="subcellular location">
    <subcellularLocation>
        <location evidence="1">Cell membrane</location>
        <topology evidence="1">Multi-pass membrane protein</topology>
    </subcellularLocation>
</comment>
<evidence type="ECO:0000256" key="11">
    <source>
        <dbReference type="SAM" id="Phobius"/>
    </source>
</evidence>
<dbReference type="InterPro" id="IPR036640">
    <property type="entry name" value="ABC1_TM_sf"/>
</dbReference>
<dbReference type="PROSITE" id="PS00211">
    <property type="entry name" value="ABC_TRANSPORTER_1"/>
    <property type="match status" value="1"/>
</dbReference>
<keyword evidence="7" id="KW-1278">Translocase</keyword>
<keyword evidence="6" id="KW-0067">ATP-binding</keyword>
<dbReference type="NCBIfam" id="TIGR02203">
    <property type="entry name" value="MsbA_lipidA"/>
    <property type="match status" value="1"/>
</dbReference>
<evidence type="ECO:0000256" key="7">
    <source>
        <dbReference type="ARBA" id="ARBA00022967"/>
    </source>
</evidence>
<evidence type="ECO:0000256" key="2">
    <source>
        <dbReference type="ARBA" id="ARBA00022448"/>
    </source>
</evidence>
<evidence type="ECO:0000256" key="9">
    <source>
        <dbReference type="ARBA" id="ARBA00023055"/>
    </source>
</evidence>
<dbReference type="InterPro" id="IPR003439">
    <property type="entry name" value="ABC_transporter-like_ATP-bd"/>
</dbReference>
<feature type="domain" description="ABC transmembrane type-1" evidence="13">
    <location>
        <begin position="19"/>
        <end position="301"/>
    </location>
</feature>
<keyword evidence="10 11" id="KW-0472">Membrane</keyword>
<accession>A0ABX7Q3W2</accession>
<dbReference type="Pfam" id="PF00664">
    <property type="entry name" value="ABC_membrane"/>
    <property type="match status" value="1"/>
</dbReference>
<keyword evidence="15" id="KW-1185">Reference proteome</keyword>
<evidence type="ECO:0000256" key="1">
    <source>
        <dbReference type="ARBA" id="ARBA00004651"/>
    </source>
</evidence>